<dbReference type="Proteomes" id="UP000053392">
    <property type="component" value="Unassembled WGS sequence"/>
</dbReference>
<dbReference type="HOGENOM" id="CLU_072435_0_1_1"/>
<organism evidence="2 3">
    <name type="scientific">Cryptococcus deuterogattii Ram5</name>
    <dbReference type="NCBI Taxonomy" id="1296110"/>
    <lineage>
        <taxon>Eukaryota</taxon>
        <taxon>Fungi</taxon>
        <taxon>Dikarya</taxon>
        <taxon>Basidiomycota</taxon>
        <taxon>Agaricomycotina</taxon>
        <taxon>Tremellomycetes</taxon>
        <taxon>Tremellales</taxon>
        <taxon>Cryptococcaceae</taxon>
        <taxon>Cryptococcus</taxon>
        <taxon>Cryptococcus gattii species complex</taxon>
    </lineage>
</organism>
<dbReference type="InterPro" id="IPR023333">
    <property type="entry name" value="Proteasome_suB-type"/>
</dbReference>
<name>A0A0D0U6U3_9TREE</name>
<accession>A0A0D0U6U3</accession>
<dbReference type="GO" id="GO:0051603">
    <property type="term" value="P:proteolysis involved in protein catabolic process"/>
    <property type="evidence" value="ECO:0007669"/>
    <property type="project" value="InterPro"/>
</dbReference>
<dbReference type="PANTHER" id="PTHR32194">
    <property type="entry name" value="METALLOPROTEASE TLDD"/>
    <property type="match status" value="1"/>
</dbReference>
<dbReference type="SUPFAM" id="SSF56235">
    <property type="entry name" value="N-terminal nucleophile aminohydrolases (Ntn hydrolases)"/>
    <property type="match status" value="1"/>
</dbReference>
<evidence type="ECO:0000256" key="1">
    <source>
        <dbReference type="ARBA" id="ARBA00023242"/>
    </source>
</evidence>
<dbReference type="EMBL" id="KN847896">
    <property type="protein sequence ID" value="KIR43923.1"/>
    <property type="molecule type" value="Genomic_DNA"/>
</dbReference>
<keyword evidence="3" id="KW-1185">Reference proteome</keyword>
<dbReference type="GO" id="GO:0005839">
    <property type="term" value="C:proteasome core complex"/>
    <property type="evidence" value="ECO:0007669"/>
    <property type="project" value="InterPro"/>
</dbReference>
<dbReference type="GO" id="GO:0005737">
    <property type="term" value="C:cytoplasm"/>
    <property type="evidence" value="ECO:0007669"/>
    <property type="project" value="TreeGrafter"/>
</dbReference>
<protein>
    <submittedName>
        <fullName evidence="2">20S proteasome subunit beta 7</fullName>
    </submittedName>
</protein>
<dbReference type="OrthoDB" id="10248542at2759"/>
<dbReference type="InterPro" id="IPR001353">
    <property type="entry name" value="Proteasome_sua/b"/>
</dbReference>
<gene>
    <name evidence="2" type="ORF">I313_00769</name>
</gene>
<proteinExistence type="predicted"/>
<dbReference type="AlphaFoldDB" id="A0A0D0U6U3"/>
<dbReference type="Gene3D" id="3.60.20.10">
    <property type="entry name" value="Glutamine Phosphoribosylpyrophosphate, subunit 1, domain 1"/>
    <property type="match status" value="1"/>
</dbReference>
<sequence>MIAADNLGSYGSLARFRDIQRLHPLGKHTLLGVAGDMSDYQWLKRELDGLLREEDALSLTDSHPSLSPSNIYTLLSNLFYARRSKVDPIWNAILVGGWDDTKRESFLAYVDLLGTTYSAPTLATGFGAHLAQPLLREAYEAKAGIDGTGPLDARSINKYQVATITEEGVKISDSRSAATEWKFAEGLRGYGAQTQ</sequence>
<dbReference type="InterPro" id="IPR029055">
    <property type="entry name" value="Ntn_hydrolases_N"/>
</dbReference>
<evidence type="ECO:0000313" key="3">
    <source>
        <dbReference type="Proteomes" id="UP000053392"/>
    </source>
</evidence>
<dbReference type="PANTHER" id="PTHR32194:SF6">
    <property type="entry name" value="PROTEASOME SUBUNIT BETA"/>
    <property type="match status" value="1"/>
</dbReference>
<dbReference type="Pfam" id="PF00227">
    <property type="entry name" value="Proteasome"/>
    <property type="match status" value="1"/>
</dbReference>
<keyword evidence="1" id="KW-0539">Nucleus</keyword>
<reference evidence="2 3" key="1">
    <citation type="submission" date="2015-01" db="EMBL/GenBank/DDBJ databases">
        <title>The Genome Sequence of Cryptococcus gattii Ram5.</title>
        <authorList>
            <consortium name="The Broad Institute Genomics Platform"/>
            <person name="Cuomo C."/>
            <person name="Litvintseva A."/>
            <person name="Chen Y."/>
            <person name="Heitman J."/>
            <person name="Sun S."/>
            <person name="Springer D."/>
            <person name="Dromer F."/>
            <person name="Young S."/>
            <person name="Zeng Q."/>
            <person name="Gargeya S."/>
            <person name="Abouelleil A."/>
            <person name="Alvarado L."/>
            <person name="Chapman S.B."/>
            <person name="Gainer-Dewar J."/>
            <person name="Goldberg J."/>
            <person name="Griggs A."/>
            <person name="Gujja S."/>
            <person name="Hansen M."/>
            <person name="Howarth C."/>
            <person name="Imamovic A."/>
            <person name="Larimer J."/>
            <person name="Murphy C."/>
            <person name="Naylor J."/>
            <person name="Pearson M."/>
            <person name="Priest M."/>
            <person name="Roberts A."/>
            <person name="Saif S."/>
            <person name="Shea T."/>
            <person name="Sykes S."/>
            <person name="Wortman J."/>
            <person name="Nusbaum C."/>
            <person name="Birren B."/>
        </authorList>
    </citation>
    <scope>NUCLEOTIDE SEQUENCE [LARGE SCALE GENOMIC DNA]</scope>
    <source>
        <strain evidence="2 3">Ram5</strain>
    </source>
</reference>
<keyword evidence="2" id="KW-0647">Proteasome</keyword>
<evidence type="ECO:0000313" key="2">
    <source>
        <dbReference type="EMBL" id="KIR43923.1"/>
    </source>
</evidence>